<proteinExistence type="predicted"/>
<evidence type="ECO:0000313" key="1">
    <source>
        <dbReference type="EMBL" id="SVB10866.1"/>
    </source>
</evidence>
<feature type="non-terminal residue" evidence="1">
    <location>
        <position position="23"/>
    </location>
</feature>
<sequence length="23" mass="2717">HRALCQKTKVLCCSFPVERDRQV</sequence>
<organism evidence="1">
    <name type="scientific">marine metagenome</name>
    <dbReference type="NCBI Taxonomy" id="408172"/>
    <lineage>
        <taxon>unclassified sequences</taxon>
        <taxon>metagenomes</taxon>
        <taxon>ecological metagenomes</taxon>
    </lineage>
</organism>
<gene>
    <name evidence="1" type="ORF">METZ01_LOCUS163720</name>
</gene>
<name>A0A382BAP8_9ZZZZ</name>
<reference evidence="1" key="1">
    <citation type="submission" date="2018-05" db="EMBL/GenBank/DDBJ databases">
        <authorList>
            <person name="Lanie J.A."/>
            <person name="Ng W.-L."/>
            <person name="Kazmierczak K.M."/>
            <person name="Andrzejewski T.M."/>
            <person name="Davidsen T.M."/>
            <person name="Wayne K.J."/>
            <person name="Tettelin H."/>
            <person name="Glass J.I."/>
            <person name="Rusch D."/>
            <person name="Podicherti R."/>
            <person name="Tsui H.-C.T."/>
            <person name="Winkler M.E."/>
        </authorList>
    </citation>
    <scope>NUCLEOTIDE SEQUENCE</scope>
</reference>
<accession>A0A382BAP8</accession>
<protein>
    <submittedName>
        <fullName evidence="1">Uncharacterized protein</fullName>
    </submittedName>
</protein>
<feature type="non-terminal residue" evidence="1">
    <location>
        <position position="1"/>
    </location>
</feature>
<dbReference type="EMBL" id="UINC01028952">
    <property type="protein sequence ID" value="SVB10866.1"/>
    <property type="molecule type" value="Genomic_DNA"/>
</dbReference>
<dbReference type="AlphaFoldDB" id="A0A382BAP8"/>